<feature type="binding site" evidence="13">
    <location>
        <begin position="409"/>
        <end position="412"/>
    </location>
    <ligand>
        <name>meso-2,6-diaminopimelate</name>
        <dbReference type="ChEBI" id="CHEBI:57791"/>
    </ligand>
</feature>
<dbReference type="InterPro" id="IPR036615">
    <property type="entry name" value="Mur_ligase_C_dom_sf"/>
</dbReference>
<dbReference type="InterPro" id="IPR004101">
    <property type="entry name" value="Mur_ligase_C"/>
</dbReference>
<dbReference type="PaxDb" id="123214-PERMA_1882"/>
<dbReference type="Gene3D" id="3.40.1390.10">
    <property type="entry name" value="MurE/MurF, N-terminal domain"/>
    <property type="match status" value="1"/>
</dbReference>
<evidence type="ECO:0000256" key="12">
    <source>
        <dbReference type="ARBA" id="ARBA00081560"/>
    </source>
</evidence>
<evidence type="ECO:0000259" key="15">
    <source>
        <dbReference type="Pfam" id="PF01225"/>
    </source>
</evidence>
<dbReference type="RefSeq" id="WP_012675228.1">
    <property type="nucleotide sequence ID" value="NC_012440.1"/>
</dbReference>
<feature type="binding site" evidence="13">
    <location>
        <position position="188"/>
    </location>
    <ligand>
        <name>UDP-N-acetyl-alpha-D-muramoyl-L-alanyl-D-glutamate</name>
        <dbReference type="ChEBI" id="CHEBI:83900"/>
    </ligand>
</feature>
<feature type="binding site" evidence="13">
    <location>
        <position position="464"/>
    </location>
    <ligand>
        <name>meso-2,6-diaminopimelate</name>
        <dbReference type="ChEBI" id="CHEBI:57791"/>
    </ligand>
</feature>
<dbReference type="Gene3D" id="3.40.1190.10">
    <property type="entry name" value="Mur-like, catalytic domain"/>
    <property type="match status" value="1"/>
</dbReference>
<evidence type="ECO:0000256" key="4">
    <source>
        <dbReference type="ARBA" id="ARBA00022984"/>
    </source>
</evidence>
<comment type="PTM">
    <text evidence="13">Carboxylation is probably crucial for Mg(2+) binding and, consequently, for the gamma-phosphate positioning of ATP.</text>
</comment>
<feature type="domain" description="Mur ligase C-terminal" evidence="16">
    <location>
        <begin position="338"/>
        <end position="462"/>
    </location>
</feature>
<dbReference type="Pfam" id="PF01225">
    <property type="entry name" value="Mur_ligase"/>
    <property type="match status" value="1"/>
</dbReference>
<dbReference type="GO" id="GO:0008765">
    <property type="term" value="F:UDP-N-acetylmuramoylalanyl-D-glutamate-2,6-diaminopimelate ligase activity"/>
    <property type="evidence" value="ECO:0007669"/>
    <property type="project" value="UniProtKB-UniRule"/>
</dbReference>
<dbReference type="NCBIfam" id="NF001126">
    <property type="entry name" value="PRK00139.1-4"/>
    <property type="match status" value="1"/>
</dbReference>
<dbReference type="SUPFAM" id="SSF63418">
    <property type="entry name" value="MurE/MurF N-terminal domain"/>
    <property type="match status" value="1"/>
</dbReference>
<dbReference type="GO" id="GO:0005524">
    <property type="term" value="F:ATP binding"/>
    <property type="evidence" value="ECO:0007669"/>
    <property type="project" value="UniProtKB-UniRule"/>
</dbReference>
<reference evidence="18 19" key="1">
    <citation type="journal article" date="2009" name="J. Bacteriol.">
        <title>Complete and draft genome sequences of six members of the Aquificales.</title>
        <authorList>
            <person name="Reysenbach A.L."/>
            <person name="Hamamura N."/>
            <person name="Podar M."/>
            <person name="Griffiths E."/>
            <person name="Ferreira S."/>
            <person name="Hochstein R."/>
            <person name="Heidelberg J."/>
            <person name="Johnson J."/>
            <person name="Mead D."/>
            <person name="Pohorille A."/>
            <person name="Sarmiento M."/>
            <person name="Schweighofer K."/>
            <person name="Seshadri R."/>
            <person name="Voytek M.A."/>
        </authorList>
    </citation>
    <scope>NUCLEOTIDE SEQUENCE [LARGE SCALE GENOMIC DNA]</scope>
    <source>
        <strain evidence="19">DSM 14350 / EX-H1</strain>
    </source>
</reference>
<dbReference type="UniPathway" id="UPA00219"/>
<dbReference type="SUPFAM" id="SSF53623">
    <property type="entry name" value="MurD-like peptide ligases, catalytic domain"/>
    <property type="match status" value="1"/>
</dbReference>
<dbReference type="GO" id="GO:0009252">
    <property type="term" value="P:peptidoglycan biosynthetic process"/>
    <property type="evidence" value="ECO:0007669"/>
    <property type="project" value="UniProtKB-UniRule"/>
</dbReference>
<keyword evidence="13 18" id="KW-0436">Ligase</keyword>
<keyword evidence="13" id="KW-0067">ATP-binding</keyword>
<dbReference type="NCBIfam" id="NF001124">
    <property type="entry name" value="PRK00139.1-2"/>
    <property type="match status" value="1"/>
</dbReference>
<feature type="modified residue" description="N6-carboxylysine" evidence="13">
    <location>
        <position position="222"/>
    </location>
</feature>
<evidence type="ECO:0000256" key="11">
    <source>
        <dbReference type="ARBA" id="ARBA00076158"/>
    </source>
</evidence>
<evidence type="ECO:0000256" key="3">
    <source>
        <dbReference type="ARBA" id="ARBA00022960"/>
    </source>
</evidence>
<evidence type="ECO:0000259" key="17">
    <source>
        <dbReference type="Pfam" id="PF08245"/>
    </source>
</evidence>
<dbReference type="NCBIfam" id="TIGR01085">
    <property type="entry name" value="murE"/>
    <property type="match status" value="1"/>
</dbReference>
<keyword evidence="13" id="KW-0547">Nucleotide-binding</keyword>
<organism evidence="18 19">
    <name type="scientific">Persephonella marina (strain DSM 14350 / EX-H1)</name>
    <dbReference type="NCBI Taxonomy" id="123214"/>
    <lineage>
        <taxon>Bacteria</taxon>
        <taxon>Pseudomonadati</taxon>
        <taxon>Aquificota</taxon>
        <taxon>Aquificia</taxon>
        <taxon>Aquificales</taxon>
        <taxon>Hydrogenothermaceae</taxon>
        <taxon>Persephonella</taxon>
    </lineage>
</organism>
<accession>C0QSJ7</accession>
<keyword evidence="19" id="KW-1185">Reference proteome</keyword>
<evidence type="ECO:0000256" key="1">
    <source>
        <dbReference type="ARBA" id="ARBA00005898"/>
    </source>
</evidence>
<evidence type="ECO:0000256" key="14">
    <source>
        <dbReference type="RuleBase" id="RU004135"/>
    </source>
</evidence>
<keyword evidence="2 13" id="KW-0132">Cell division</keyword>
<dbReference type="HAMAP" id="MF_00208">
    <property type="entry name" value="MurE"/>
    <property type="match status" value="1"/>
</dbReference>
<dbReference type="GO" id="GO:0051301">
    <property type="term" value="P:cell division"/>
    <property type="evidence" value="ECO:0007669"/>
    <property type="project" value="UniProtKB-KW"/>
</dbReference>
<dbReference type="Gene3D" id="3.90.190.20">
    <property type="entry name" value="Mur ligase, C-terminal domain"/>
    <property type="match status" value="1"/>
</dbReference>
<evidence type="ECO:0000256" key="9">
    <source>
        <dbReference type="ARBA" id="ARBA00072883"/>
    </source>
</evidence>
<dbReference type="GO" id="GO:0000287">
    <property type="term" value="F:magnesium ion binding"/>
    <property type="evidence" value="ECO:0007669"/>
    <property type="project" value="UniProtKB-UniRule"/>
</dbReference>
<dbReference type="Proteomes" id="UP000001366">
    <property type="component" value="Chromosome"/>
</dbReference>
<dbReference type="InterPro" id="IPR005761">
    <property type="entry name" value="UDP-N-AcMur-Glu-dNH2Pim_ligase"/>
</dbReference>
<proteinExistence type="inferred from homology"/>
<protein>
    <recommendedName>
        <fullName evidence="9 13">UDP-N-acetylmuramoyl-L-alanyl-D-glutamate--2,6-diaminopimelate ligase</fullName>
        <ecNumber evidence="8 13">6.3.2.13</ecNumber>
    </recommendedName>
    <alternativeName>
        <fullName evidence="10 13">Meso-A2pm-adding enzyme</fullName>
    </alternativeName>
    <alternativeName>
        <fullName evidence="11 13">Meso-diaminopimelate-adding enzyme</fullName>
    </alternativeName>
    <alternativeName>
        <fullName evidence="12 13">UDP-MurNAc-L-Ala-D-Glu:meso-diaminopimelate ligase</fullName>
    </alternativeName>
    <alternativeName>
        <fullName evidence="13">UDP-MurNAc-tripeptide synthetase</fullName>
    </alternativeName>
    <alternativeName>
        <fullName evidence="13">UDP-N-acetylmuramyl-tripeptide synthetase</fullName>
    </alternativeName>
</protein>
<gene>
    <name evidence="13" type="primary">murE</name>
    <name evidence="18" type="ordered locus">PERMA_1882</name>
</gene>
<comment type="caution">
    <text evidence="13">Lacks conserved residue(s) required for the propagation of feature annotation.</text>
</comment>
<keyword evidence="3 13" id="KW-0133">Cell shape</keyword>
<evidence type="ECO:0000256" key="5">
    <source>
        <dbReference type="ARBA" id="ARBA00023306"/>
    </source>
</evidence>
<dbReference type="FunFam" id="3.90.190.20:FF:000006">
    <property type="entry name" value="UDP-N-acetylmuramoyl-L-alanyl-D-glutamate--2,6-diaminopimelate ligase"/>
    <property type="match status" value="1"/>
</dbReference>
<feature type="domain" description="Mur ligase N-terminal catalytic" evidence="15">
    <location>
        <begin position="20"/>
        <end position="94"/>
    </location>
</feature>
<evidence type="ECO:0000256" key="7">
    <source>
        <dbReference type="ARBA" id="ARBA00050251"/>
    </source>
</evidence>
<feature type="short sequence motif" description="Meso-diaminopimelate recognition motif" evidence="13">
    <location>
        <begin position="409"/>
        <end position="412"/>
    </location>
</feature>
<comment type="similarity">
    <text evidence="1 13">Belongs to the MurCDEF family. MurE subfamily.</text>
</comment>
<comment type="pathway">
    <text evidence="13 14">Cell wall biogenesis; peptidoglycan biosynthesis.</text>
</comment>
<evidence type="ECO:0000256" key="13">
    <source>
        <dbReference type="HAMAP-Rule" id="MF_00208"/>
    </source>
</evidence>
<dbReference type="SUPFAM" id="SSF53244">
    <property type="entry name" value="MurD-like peptide ligases, peptide-binding domain"/>
    <property type="match status" value="1"/>
</dbReference>
<feature type="binding site" evidence="13">
    <location>
        <position position="385"/>
    </location>
    <ligand>
        <name>meso-2,6-diaminopimelate</name>
        <dbReference type="ChEBI" id="CHEBI:57791"/>
    </ligand>
</feature>
<dbReference type="PANTHER" id="PTHR23135:SF4">
    <property type="entry name" value="UDP-N-ACETYLMURAMOYL-L-ALANYL-D-GLUTAMATE--2,6-DIAMINOPIMELATE LIGASE MURE HOMOLOG, CHLOROPLASTIC"/>
    <property type="match status" value="1"/>
</dbReference>
<dbReference type="GO" id="GO:0005737">
    <property type="term" value="C:cytoplasm"/>
    <property type="evidence" value="ECO:0007669"/>
    <property type="project" value="UniProtKB-SubCell"/>
</dbReference>
<sequence>MKRIDDLFEDIFHRGSSEKVSHLTNNSKKVKKGSVFFAIKGTKIDGHQFIEDAIRNGASAVVLSDRKKAEYYSKKYPDVTFVISDNIRKTQAEVSNRFYDHPSEKLKVIGVTGTNGKTTVTNLLLQYLELAGKNTGIIGTIHYKYREKIFASGRTTPDSIEWFYLLSEMRDRGADYVVAEVSSHAVDQYRVYGTVFHGGIFTNLTQDHLDYHRDMENYFQTKKSFFDYIKMTNPEGVISTNIDDHYGRRIYQDFKSCMNTISYGRDKNAQFRVSDFVVDMKGVSFCYEYNGIKRRVKSDLKGEFNIYNIAAAFSYLLRSGFDIDFLHHATEKLKPIRGRFETVEKDFLVVNDYAHTPDAIEKILMSLNQIKKNRIIIVFGAGGDRDRGKRPLMGKIAEELADIIILTSDNPRSEDPSRIIEDIKSGMKMEKEIYEIIDREEAIKKAIEIARKDDIVLIAGKGHETYQIIGDKTYYFDDLDVAKKYLGFRDG</sequence>
<evidence type="ECO:0000256" key="8">
    <source>
        <dbReference type="ARBA" id="ARBA00066633"/>
    </source>
</evidence>
<keyword evidence="13" id="KW-0460">Magnesium</keyword>
<evidence type="ECO:0000256" key="10">
    <source>
        <dbReference type="ARBA" id="ARBA00075482"/>
    </source>
</evidence>
<name>C0QSJ7_PERMH</name>
<dbReference type="GO" id="GO:0008360">
    <property type="term" value="P:regulation of cell shape"/>
    <property type="evidence" value="ECO:0007669"/>
    <property type="project" value="UniProtKB-KW"/>
</dbReference>
<feature type="binding site" evidence="13">
    <location>
        <position position="190"/>
    </location>
    <ligand>
        <name>UDP-N-acetyl-alpha-D-muramoyl-L-alanyl-D-glutamate</name>
        <dbReference type="ChEBI" id="CHEBI:83900"/>
    </ligand>
</feature>
<dbReference type="Pfam" id="PF02875">
    <property type="entry name" value="Mur_ligase_C"/>
    <property type="match status" value="1"/>
</dbReference>
<feature type="binding site" evidence="13">
    <location>
        <begin position="155"/>
        <end position="156"/>
    </location>
    <ligand>
        <name>UDP-N-acetyl-alpha-D-muramoyl-L-alanyl-D-glutamate</name>
        <dbReference type="ChEBI" id="CHEBI:83900"/>
    </ligand>
</feature>
<keyword evidence="13" id="KW-0963">Cytoplasm</keyword>
<feature type="domain" description="Mur ligase central" evidence="17">
    <location>
        <begin position="111"/>
        <end position="313"/>
    </location>
</feature>
<dbReference type="EMBL" id="CP001230">
    <property type="protein sequence ID" value="ACO02989.1"/>
    <property type="molecule type" value="Genomic_DNA"/>
</dbReference>
<comment type="function">
    <text evidence="13">Catalyzes the addition of meso-diaminopimelic acid to the nucleotide precursor UDP-N-acetylmuramoyl-L-alanyl-D-glutamate (UMAG) in the biosynthesis of bacterial cell-wall peptidoglycan.</text>
</comment>
<dbReference type="KEGG" id="pmx:PERMA_1882"/>
<feature type="binding site" evidence="13">
    <location>
        <position position="460"/>
    </location>
    <ligand>
        <name>meso-2,6-diaminopimelate</name>
        <dbReference type="ChEBI" id="CHEBI:57791"/>
    </ligand>
</feature>
<dbReference type="InterPro" id="IPR035911">
    <property type="entry name" value="MurE/MurF_N"/>
</dbReference>
<dbReference type="STRING" id="123214.PERMA_1882"/>
<dbReference type="Pfam" id="PF08245">
    <property type="entry name" value="Mur_ligase_M"/>
    <property type="match status" value="1"/>
</dbReference>
<evidence type="ECO:0000259" key="16">
    <source>
        <dbReference type="Pfam" id="PF02875"/>
    </source>
</evidence>
<dbReference type="InterPro" id="IPR013221">
    <property type="entry name" value="Mur_ligase_cen"/>
</dbReference>
<keyword evidence="6 13" id="KW-0961">Cell wall biogenesis/degradation</keyword>
<feature type="binding site" evidence="13">
    <location>
        <begin position="113"/>
        <end position="119"/>
    </location>
    <ligand>
        <name>ATP</name>
        <dbReference type="ChEBI" id="CHEBI:30616"/>
    </ligand>
</feature>
<dbReference type="OrthoDB" id="9800958at2"/>
<dbReference type="AlphaFoldDB" id="C0QSJ7"/>
<evidence type="ECO:0000256" key="6">
    <source>
        <dbReference type="ARBA" id="ARBA00023316"/>
    </source>
</evidence>
<feature type="binding site" evidence="13">
    <location>
        <position position="182"/>
    </location>
    <ligand>
        <name>UDP-N-acetyl-alpha-D-muramoyl-L-alanyl-D-glutamate</name>
        <dbReference type="ChEBI" id="CHEBI:83900"/>
    </ligand>
</feature>
<comment type="cofactor">
    <cofactor evidence="13">
        <name>Mg(2+)</name>
        <dbReference type="ChEBI" id="CHEBI:18420"/>
    </cofactor>
</comment>
<dbReference type="eggNOG" id="COG0769">
    <property type="taxonomic scope" value="Bacteria"/>
</dbReference>
<comment type="subcellular location">
    <subcellularLocation>
        <location evidence="13 14">Cytoplasm</location>
    </subcellularLocation>
</comment>
<dbReference type="InterPro" id="IPR000713">
    <property type="entry name" value="Mur_ligase_N"/>
</dbReference>
<dbReference type="InterPro" id="IPR036565">
    <property type="entry name" value="Mur-like_cat_sf"/>
</dbReference>
<keyword evidence="5 13" id="KW-0131">Cell cycle</keyword>
<dbReference type="EC" id="6.3.2.13" evidence="8 13"/>
<evidence type="ECO:0000313" key="19">
    <source>
        <dbReference type="Proteomes" id="UP000001366"/>
    </source>
</evidence>
<dbReference type="HOGENOM" id="CLU_022291_4_1_0"/>
<keyword evidence="4 13" id="KW-0573">Peptidoglycan synthesis</keyword>
<dbReference type="PANTHER" id="PTHR23135">
    <property type="entry name" value="MUR LIGASE FAMILY MEMBER"/>
    <property type="match status" value="1"/>
</dbReference>
<feature type="binding site" evidence="13">
    <location>
        <position position="27"/>
    </location>
    <ligand>
        <name>UDP-N-acetyl-alpha-D-muramoyl-L-alanyl-D-glutamate</name>
        <dbReference type="ChEBI" id="CHEBI:83900"/>
    </ligand>
</feature>
<evidence type="ECO:0000256" key="2">
    <source>
        <dbReference type="ARBA" id="ARBA00022618"/>
    </source>
</evidence>
<comment type="catalytic activity">
    <reaction evidence="7 13">
        <text>UDP-N-acetyl-alpha-D-muramoyl-L-alanyl-D-glutamate + meso-2,6-diaminopimelate + ATP = UDP-N-acetyl-alpha-D-muramoyl-L-alanyl-gamma-D-glutamyl-meso-2,6-diaminopimelate + ADP + phosphate + H(+)</text>
        <dbReference type="Rhea" id="RHEA:23676"/>
        <dbReference type="ChEBI" id="CHEBI:15378"/>
        <dbReference type="ChEBI" id="CHEBI:30616"/>
        <dbReference type="ChEBI" id="CHEBI:43474"/>
        <dbReference type="ChEBI" id="CHEBI:57791"/>
        <dbReference type="ChEBI" id="CHEBI:83900"/>
        <dbReference type="ChEBI" id="CHEBI:83905"/>
        <dbReference type="ChEBI" id="CHEBI:456216"/>
        <dbReference type="EC" id="6.3.2.13"/>
    </reaction>
</comment>
<evidence type="ECO:0000313" key="18">
    <source>
        <dbReference type="EMBL" id="ACO02989.1"/>
    </source>
</evidence>
<dbReference type="GO" id="GO:0071555">
    <property type="term" value="P:cell wall organization"/>
    <property type="evidence" value="ECO:0007669"/>
    <property type="project" value="UniProtKB-KW"/>
</dbReference>